<dbReference type="InterPro" id="IPR036734">
    <property type="entry name" value="Neur_chan_lig-bd_sf"/>
</dbReference>
<dbReference type="GO" id="GO:0005230">
    <property type="term" value="F:extracellular ligand-gated monoatomic ion channel activity"/>
    <property type="evidence" value="ECO:0007669"/>
    <property type="project" value="InterPro"/>
</dbReference>
<keyword evidence="2" id="KW-1185">Reference proteome</keyword>
<reference evidence="3" key="1">
    <citation type="submission" date="2022-11" db="UniProtKB">
        <authorList>
            <consortium name="WormBaseParasite"/>
        </authorList>
    </citation>
    <scope>IDENTIFICATION</scope>
</reference>
<dbReference type="GO" id="GO:0016020">
    <property type="term" value="C:membrane"/>
    <property type="evidence" value="ECO:0007669"/>
    <property type="project" value="InterPro"/>
</dbReference>
<proteinExistence type="predicted"/>
<dbReference type="WBParaSite" id="PSAMB.scaffold705size43410.g8266.t1">
    <property type="protein sequence ID" value="PSAMB.scaffold705size43410.g8266.t1"/>
    <property type="gene ID" value="PSAMB.scaffold705size43410.g8266"/>
</dbReference>
<dbReference type="Proteomes" id="UP000887566">
    <property type="component" value="Unplaced"/>
</dbReference>
<feature type="chain" id="PRO_5036813364" evidence="1">
    <location>
        <begin position="19"/>
        <end position="275"/>
    </location>
</feature>
<keyword evidence="1" id="KW-0732">Signal</keyword>
<dbReference type="Gene3D" id="2.70.170.10">
    <property type="entry name" value="Neurotransmitter-gated ion-channel ligand-binding domain"/>
    <property type="match status" value="1"/>
</dbReference>
<dbReference type="AlphaFoldDB" id="A0A914X913"/>
<name>A0A914X913_9BILA</name>
<evidence type="ECO:0000256" key="1">
    <source>
        <dbReference type="SAM" id="SignalP"/>
    </source>
</evidence>
<feature type="signal peptide" evidence="1">
    <location>
        <begin position="1"/>
        <end position="18"/>
    </location>
</feature>
<accession>A0A914X913</accession>
<sequence length="275" mass="31239">MRWFRVVPLAALCLFVSAADVEGSGDDENEQFLTADNDAPLGHDALLDTILKRAVTFPPERFNSTLQLELVRAEEELSRGRLGLTLWLHQVWSDPSYAFPEKTTIKQLKLPLEALQPKMSSPQTVVKNALYFKEHSTPTLNGFVTLYANGTFWSHRKITVDLPCVKNFGHRSEEAADDSFPVCARGELSKSDFRYGETTCEMRYGSYIRDETLLMLLWDYNAVLTQTVPCTGGGKMINACRVRETQTLRRQTMFAGDMYDELVACFIIDVFHSRF</sequence>
<evidence type="ECO:0000313" key="2">
    <source>
        <dbReference type="Proteomes" id="UP000887566"/>
    </source>
</evidence>
<evidence type="ECO:0000313" key="3">
    <source>
        <dbReference type="WBParaSite" id="PSAMB.scaffold705size43410.g8266.t1"/>
    </source>
</evidence>
<dbReference type="SUPFAM" id="SSF63712">
    <property type="entry name" value="Nicotinic receptor ligand binding domain-like"/>
    <property type="match status" value="1"/>
</dbReference>
<organism evidence="2 3">
    <name type="scientific">Plectus sambesii</name>
    <dbReference type="NCBI Taxonomy" id="2011161"/>
    <lineage>
        <taxon>Eukaryota</taxon>
        <taxon>Metazoa</taxon>
        <taxon>Ecdysozoa</taxon>
        <taxon>Nematoda</taxon>
        <taxon>Chromadorea</taxon>
        <taxon>Plectida</taxon>
        <taxon>Plectina</taxon>
        <taxon>Plectoidea</taxon>
        <taxon>Plectidae</taxon>
        <taxon>Plectus</taxon>
    </lineage>
</organism>
<protein>
    <submittedName>
        <fullName evidence="3">Uncharacterized protein</fullName>
    </submittedName>
</protein>